<dbReference type="KEGG" id="vab:WPS_33030"/>
<dbReference type="EMBL" id="AP025523">
    <property type="protein sequence ID" value="BDE08027.1"/>
    <property type="molecule type" value="Genomic_DNA"/>
</dbReference>
<sequence length="408" mass="43191">MHLSLSPRRIGAAALVAAAGFGAAAWGISSRSGTAQSQYLAADHVVLKNARNVDVRNQTAVLPIHKGSFNGKTVWYILTDASDFGIARDLDVHYAPKLANLPIGCPECVQQVTLGKPSGKFNNDAVVNFAGIPDFAPTRIFTPGPGGFPPSKAQPGAVGDAKYSPYIRIAGSPVIYNAPIIAVGDGPFDVVHHTNTAERVLAIDTKLDDDGPEATLLLARGFDSGQPILYLSTEASDPGAAAVERATYVPLLGHAAFANGDDNLGSARERIFVFLNGQTGKDNPEAQGLQYVAKDGNLDRDATLENSATLATSLNVQGDFPSLDDPRHANAYSPLWDVQLGEWTKAAIAEHKNVRQTDENEILNLVGRNALTGPGGAAYGSVFVVNCPPVAFINERPTKDKADNVFNR</sequence>
<proteinExistence type="predicted"/>
<organism evidence="1 2">
    <name type="scientific">Vulcanimicrobium alpinum</name>
    <dbReference type="NCBI Taxonomy" id="3016050"/>
    <lineage>
        <taxon>Bacteria</taxon>
        <taxon>Bacillati</taxon>
        <taxon>Vulcanimicrobiota</taxon>
        <taxon>Vulcanimicrobiia</taxon>
        <taxon>Vulcanimicrobiales</taxon>
        <taxon>Vulcanimicrobiaceae</taxon>
        <taxon>Vulcanimicrobium</taxon>
    </lineage>
</organism>
<protein>
    <submittedName>
        <fullName evidence="1">Uncharacterized protein</fullName>
    </submittedName>
</protein>
<evidence type="ECO:0000313" key="1">
    <source>
        <dbReference type="EMBL" id="BDE08027.1"/>
    </source>
</evidence>
<reference evidence="1 2" key="1">
    <citation type="journal article" date="2022" name="ISME Commun">
        <title>Vulcanimicrobium alpinus gen. nov. sp. nov., the first cultivated representative of the candidate phylum 'Eremiobacterota', is a metabolically versatile aerobic anoxygenic phototroph.</title>
        <authorList>
            <person name="Yabe S."/>
            <person name="Muto K."/>
            <person name="Abe K."/>
            <person name="Yokota A."/>
            <person name="Staudigel H."/>
            <person name="Tebo B.M."/>
        </authorList>
    </citation>
    <scope>NUCLEOTIDE SEQUENCE [LARGE SCALE GENOMIC DNA]</scope>
    <source>
        <strain evidence="1 2">WC8-2</strain>
    </source>
</reference>
<name>A0AAN1XZ23_UNVUL</name>
<keyword evidence="2" id="KW-1185">Reference proteome</keyword>
<evidence type="ECO:0000313" key="2">
    <source>
        <dbReference type="Proteomes" id="UP001317532"/>
    </source>
</evidence>
<accession>A0AAN1XZ23</accession>
<dbReference type="RefSeq" id="WP_317995579.1">
    <property type="nucleotide sequence ID" value="NZ_AP025523.1"/>
</dbReference>
<dbReference type="Proteomes" id="UP001317532">
    <property type="component" value="Chromosome"/>
</dbReference>
<gene>
    <name evidence="1" type="ORF">WPS_33030</name>
</gene>
<dbReference type="AlphaFoldDB" id="A0AAN1XZ23"/>